<dbReference type="Proteomes" id="UP000199546">
    <property type="component" value="Unassembled WGS sequence"/>
</dbReference>
<evidence type="ECO:0000256" key="1">
    <source>
        <dbReference type="SAM" id="MobiDB-lite"/>
    </source>
</evidence>
<dbReference type="EMBL" id="FPBA01000008">
    <property type="protein sequence ID" value="SFT72017.1"/>
    <property type="molecule type" value="Genomic_DNA"/>
</dbReference>
<protein>
    <submittedName>
        <fullName evidence="3">Hypothetical membrane protein</fullName>
    </submittedName>
</protein>
<proteinExistence type="predicted"/>
<feature type="transmembrane region" description="Helical" evidence="2">
    <location>
        <begin position="62"/>
        <end position="80"/>
    </location>
</feature>
<evidence type="ECO:0000313" key="3">
    <source>
        <dbReference type="EMBL" id="SFT72017.1"/>
    </source>
</evidence>
<feature type="transmembrane region" description="Helical" evidence="2">
    <location>
        <begin position="143"/>
        <end position="165"/>
    </location>
</feature>
<dbReference type="InterPro" id="IPR036259">
    <property type="entry name" value="MFS_trans_sf"/>
</dbReference>
<dbReference type="AlphaFoldDB" id="A0A1I7AAV7"/>
<feature type="transmembrane region" description="Helical" evidence="2">
    <location>
        <begin position="177"/>
        <end position="197"/>
    </location>
</feature>
<sequence length="304" mass="32551">MGGVPSKRIPWGAVAWLLTLQFFVVETVAQLRSVLPYSRSADVISALGDAVQPASSLMNASFVVQAGLIGAGAVALLPVLRGRAARPAVALLGVAALGVLLVGVFPRLTSPALHTAGAVLYLVGSGLGVMALAYAVRPWSEALGTTLAVMGLFATAMTVFYGAGVVGFFGEGGTERAAAYVLPIALALTGPSLWWLSRTRPEPDADRPSRRRLKVQERERERLERARRAAERDDALEAAARRAAQSPGTAAGHDGVHDGVHDDLHHDDLHHDDLHHDDLHHDDLHDDDLDPDDPWAGPRRRRER</sequence>
<dbReference type="InterPro" id="IPR009339">
    <property type="entry name" value="DUF998"/>
</dbReference>
<feature type="transmembrane region" description="Helical" evidence="2">
    <location>
        <begin position="87"/>
        <end position="106"/>
    </location>
</feature>
<organism evidence="3 4">
    <name type="scientific">Geodermatophilus amargosae</name>
    <dbReference type="NCBI Taxonomy" id="1296565"/>
    <lineage>
        <taxon>Bacteria</taxon>
        <taxon>Bacillati</taxon>
        <taxon>Actinomycetota</taxon>
        <taxon>Actinomycetes</taxon>
        <taxon>Geodermatophilales</taxon>
        <taxon>Geodermatophilaceae</taxon>
        <taxon>Geodermatophilus</taxon>
    </lineage>
</organism>
<dbReference type="STRING" id="1296565.SAMN05660657_02602"/>
<dbReference type="OrthoDB" id="5190873at2"/>
<dbReference type="SUPFAM" id="SSF103473">
    <property type="entry name" value="MFS general substrate transporter"/>
    <property type="match status" value="1"/>
</dbReference>
<feature type="region of interest" description="Disordered" evidence="1">
    <location>
        <begin position="198"/>
        <end position="304"/>
    </location>
</feature>
<keyword evidence="2" id="KW-0812">Transmembrane</keyword>
<dbReference type="RefSeq" id="WP_093579815.1">
    <property type="nucleotide sequence ID" value="NZ_FPBA01000008.1"/>
</dbReference>
<keyword evidence="2" id="KW-1133">Transmembrane helix</keyword>
<gene>
    <name evidence="3" type="ORF">SAMN05660657_02602</name>
</gene>
<keyword evidence="2" id="KW-0472">Membrane</keyword>
<reference evidence="4" key="1">
    <citation type="submission" date="2016-10" db="EMBL/GenBank/DDBJ databases">
        <authorList>
            <person name="Varghese N."/>
            <person name="Submissions S."/>
        </authorList>
    </citation>
    <scope>NUCLEOTIDE SEQUENCE [LARGE SCALE GENOMIC DNA]</scope>
    <source>
        <strain evidence="4">DSM 46136</strain>
    </source>
</reference>
<dbReference type="Pfam" id="PF06197">
    <property type="entry name" value="DUF998"/>
    <property type="match status" value="1"/>
</dbReference>
<feature type="compositionally biased region" description="Basic and acidic residues" evidence="1">
    <location>
        <begin position="254"/>
        <end position="284"/>
    </location>
</feature>
<evidence type="ECO:0000313" key="4">
    <source>
        <dbReference type="Proteomes" id="UP000199546"/>
    </source>
</evidence>
<keyword evidence="4" id="KW-1185">Reference proteome</keyword>
<accession>A0A1I7AAV7</accession>
<feature type="transmembrane region" description="Helical" evidence="2">
    <location>
        <begin position="118"/>
        <end position="136"/>
    </location>
</feature>
<evidence type="ECO:0000256" key="2">
    <source>
        <dbReference type="SAM" id="Phobius"/>
    </source>
</evidence>
<name>A0A1I7AAV7_9ACTN</name>
<feature type="compositionally biased region" description="Basic and acidic residues" evidence="1">
    <location>
        <begin position="199"/>
        <end position="235"/>
    </location>
</feature>